<name>A0A381SX68_9ZZZZ</name>
<sequence length="122" mass="14527">MAKVRAAKKPPTYKNIHEDVKDLPDDNTLSVKNVKGWEKYNKDRVKDLKYKIRRMDKSKEKTLLEREVENRSVYLANIARYFDTSIWLDLFYGKDQEHKTHYRTLAYAYDQDGYIKTSSTAN</sequence>
<protein>
    <submittedName>
        <fullName evidence="1">Uncharacterized protein</fullName>
    </submittedName>
</protein>
<gene>
    <name evidence="1" type="ORF">METZ01_LOCUS59851</name>
</gene>
<organism evidence="1">
    <name type="scientific">marine metagenome</name>
    <dbReference type="NCBI Taxonomy" id="408172"/>
    <lineage>
        <taxon>unclassified sequences</taxon>
        <taxon>metagenomes</taxon>
        <taxon>ecological metagenomes</taxon>
    </lineage>
</organism>
<evidence type="ECO:0000313" key="1">
    <source>
        <dbReference type="EMBL" id="SVA06997.1"/>
    </source>
</evidence>
<dbReference type="EMBL" id="UINC01003514">
    <property type="protein sequence ID" value="SVA06997.1"/>
    <property type="molecule type" value="Genomic_DNA"/>
</dbReference>
<dbReference type="AlphaFoldDB" id="A0A381SX68"/>
<reference evidence="1" key="1">
    <citation type="submission" date="2018-05" db="EMBL/GenBank/DDBJ databases">
        <authorList>
            <person name="Lanie J.A."/>
            <person name="Ng W.-L."/>
            <person name="Kazmierczak K.M."/>
            <person name="Andrzejewski T.M."/>
            <person name="Davidsen T.M."/>
            <person name="Wayne K.J."/>
            <person name="Tettelin H."/>
            <person name="Glass J.I."/>
            <person name="Rusch D."/>
            <person name="Podicherti R."/>
            <person name="Tsui H.-C.T."/>
            <person name="Winkler M.E."/>
        </authorList>
    </citation>
    <scope>NUCLEOTIDE SEQUENCE</scope>
</reference>
<accession>A0A381SX68</accession>
<proteinExistence type="predicted"/>